<organism evidence="2 3">
    <name type="scientific">Ciona intestinalis</name>
    <name type="common">Transparent sea squirt</name>
    <name type="synonym">Ascidia intestinalis</name>
    <dbReference type="NCBI Taxonomy" id="7719"/>
    <lineage>
        <taxon>Eukaryota</taxon>
        <taxon>Metazoa</taxon>
        <taxon>Chordata</taxon>
        <taxon>Tunicata</taxon>
        <taxon>Ascidiacea</taxon>
        <taxon>Phlebobranchia</taxon>
        <taxon>Cionidae</taxon>
        <taxon>Ciona</taxon>
    </lineage>
</organism>
<name>H2XJM0_CIOIN</name>
<reference evidence="2" key="4">
    <citation type="submission" date="2025-09" db="UniProtKB">
        <authorList>
            <consortium name="Ensembl"/>
        </authorList>
    </citation>
    <scope>IDENTIFICATION</scope>
</reference>
<evidence type="ECO:0000256" key="1">
    <source>
        <dbReference type="SAM" id="Phobius"/>
    </source>
</evidence>
<dbReference type="HOGENOM" id="CLU_2746504_0_0_1"/>
<keyword evidence="1" id="KW-1133">Transmembrane helix</keyword>
<dbReference type="InParanoid" id="H2XJM0"/>
<dbReference type="AlphaFoldDB" id="H2XJM0"/>
<dbReference type="Ensembl" id="ENSCINT00000036456.1">
    <property type="protein sequence ID" value="ENSCINP00000029852.1"/>
    <property type="gene ID" value="ENSCING00000020985.1"/>
</dbReference>
<dbReference type="Proteomes" id="UP000008144">
    <property type="component" value="Chromosome 5"/>
</dbReference>
<evidence type="ECO:0000313" key="2">
    <source>
        <dbReference type="Ensembl" id="ENSCINP00000029852.1"/>
    </source>
</evidence>
<reference evidence="2" key="2">
    <citation type="journal article" date="2008" name="Genome Biol.">
        <title>Improved genome assembly and evidence-based global gene model set for the chordate Ciona intestinalis: new insight into intron and operon populations.</title>
        <authorList>
            <person name="Satou Y."/>
            <person name="Mineta K."/>
            <person name="Ogasawara M."/>
            <person name="Sasakura Y."/>
            <person name="Shoguchi E."/>
            <person name="Ueno K."/>
            <person name="Yamada L."/>
            <person name="Matsumoto J."/>
            <person name="Wasserscheid J."/>
            <person name="Dewar K."/>
            <person name="Wiley G.B."/>
            <person name="Macmil S.L."/>
            <person name="Roe B.A."/>
            <person name="Zeller R.W."/>
            <person name="Hastings K.E."/>
            <person name="Lemaire P."/>
            <person name="Lindquist E."/>
            <person name="Endo T."/>
            <person name="Hotta K."/>
            <person name="Inaba K."/>
        </authorList>
    </citation>
    <scope>NUCLEOTIDE SEQUENCE [LARGE SCALE GENOMIC DNA]</scope>
    <source>
        <strain evidence="2">wild type</strain>
    </source>
</reference>
<proteinExistence type="predicted"/>
<sequence>KGIPSFHSLLYVFRNRNLNRITSLGLIHYITSIILVWCHHHLLVQVYCQCFQNFVNHYFQYPGTKCLYLIL</sequence>
<accession>H2XJM0</accession>
<keyword evidence="1" id="KW-0472">Membrane</keyword>
<reference evidence="3" key="1">
    <citation type="journal article" date="2002" name="Science">
        <title>The draft genome of Ciona intestinalis: insights into chordate and vertebrate origins.</title>
        <authorList>
            <person name="Dehal P."/>
            <person name="Satou Y."/>
            <person name="Campbell R.K."/>
            <person name="Chapman J."/>
            <person name="Degnan B."/>
            <person name="De Tomaso A."/>
            <person name="Davidson B."/>
            <person name="Di Gregorio A."/>
            <person name="Gelpke M."/>
            <person name="Goodstein D.M."/>
            <person name="Harafuji N."/>
            <person name="Hastings K.E."/>
            <person name="Ho I."/>
            <person name="Hotta K."/>
            <person name="Huang W."/>
            <person name="Kawashima T."/>
            <person name="Lemaire P."/>
            <person name="Martinez D."/>
            <person name="Meinertzhagen I.A."/>
            <person name="Necula S."/>
            <person name="Nonaka M."/>
            <person name="Putnam N."/>
            <person name="Rash S."/>
            <person name="Saiga H."/>
            <person name="Satake M."/>
            <person name="Terry A."/>
            <person name="Yamada L."/>
            <person name="Wang H.G."/>
            <person name="Awazu S."/>
            <person name="Azumi K."/>
            <person name="Boore J."/>
            <person name="Branno M."/>
            <person name="Chin-Bow S."/>
            <person name="DeSantis R."/>
            <person name="Doyle S."/>
            <person name="Francino P."/>
            <person name="Keys D.N."/>
            <person name="Haga S."/>
            <person name="Hayashi H."/>
            <person name="Hino K."/>
            <person name="Imai K.S."/>
            <person name="Inaba K."/>
            <person name="Kano S."/>
            <person name="Kobayashi K."/>
            <person name="Kobayashi M."/>
            <person name="Lee B.I."/>
            <person name="Makabe K.W."/>
            <person name="Manohar C."/>
            <person name="Matassi G."/>
            <person name="Medina M."/>
            <person name="Mochizuki Y."/>
            <person name="Mount S."/>
            <person name="Morishita T."/>
            <person name="Miura S."/>
            <person name="Nakayama A."/>
            <person name="Nishizaka S."/>
            <person name="Nomoto H."/>
            <person name="Ohta F."/>
            <person name="Oishi K."/>
            <person name="Rigoutsos I."/>
            <person name="Sano M."/>
            <person name="Sasaki A."/>
            <person name="Sasakura Y."/>
            <person name="Shoguchi E."/>
            <person name="Shin-i T."/>
            <person name="Spagnuolo A."/>
            <person name="Stainier D."/>
            <person name="Suzuki M.M."/>
            <person name="Tassy O."/>
            <person name="Takatori N."/>
            <person name="Tokuoka M."/>
            <person name="Yagi K."/>
            <person name="Yoshizaki F."/>
            <person name="Wada S."/>
            <person name="Zhang C."/>
            <person name="Hyatt P.D."/>
            <person name="Larimer F."/>
            <person name="Detter C."/>
            <person name="Doggett N."/>
            <person name="Glavina T."/>
            <person name="Hawkins T."/>
            <person name="Richardson P."/>
            <person name="Lucas S."/>
            <person name="Kohara Y."/>
            <person name="Levine M."/>
            <person name="Satoh N."/>
            <person name="Rokhsar D.S."/>
        </authorList>
    </citation>
    <scope>NUCLEOTIDE SEQUENCE [LARGE SCALE GENOMIC DNA]</scope>
</reference>
<feature type="transmembrane region" description="Helical" evidence="1">
    <location>
        <begin position="21"/>
        <end position="43"/>
    </location>
</feature>
<keyword evidence="3" id="KW-1185">Reference proteome</keyword>
<protein>
    <submittedName>
        <fullName evidence="2">Uncharacterized protein</fullName>
    </submittedName>
</protein>
<dbReference type="EMBL" id="EAAA01002144">
    <property type="status" value="NOT_ANNOTATED_CDS"/>
    <property type="molecule type" value="Genomic_DNA"/>
</dbReference>
<evidence type="ECO:0000313" key="3">
    <source>
        <dbReference type="Proteomes" id="UP000008144"/>
    </source>
</evidence>
<reference evidence="2" key="3">
    <citation type="submission" date="2025-08" db="UniProtKB">
        <authorList>
            <consortium name="Ensembl"/>
        </authorList>
    </citation>
    <scope>IDENTIFICATION</scope>
</reference>
<keyword evidence="1" id="KW-0812">Transmembrane</keyword>